<dbReference type="STRING" id="1094619.G4ZM98"/>
<dbReference type="EMBL" id="JH159155">
    <property type="protein sequence ID" value="EGZ14631.1"/>
    <property type="molecule type" value="Genomic_DNA"/>
</dbReference>
<evidence type="ECO:0008006" key="3">
    <source>
        <dbReference type="Google" id="ProtNLM"/>
    </source>
</evidence>
<dbReference type="PANTHER" id="PTHR13510:SF44">
    <property type="entry name" value="RABENOSYN-5"/>
    <property type="match status" value="1"/>
</dbReference>
<dbReference type="Proteomes" id="UP000002640">
    <property type="component" value="Unassembled WGS sequence"/>
</dbReference>
<dbReference type="RefSeq" id="XP_009528380.1">
    <property type="nucleotide sequence ID" value="XM_009530085.1"/>
</dbReference>
<sequence>MGKDRFVNANPYPDVHVSEEERQQLIELVDGFVQDYFRKYEEFATVHKHKVDERRWEHVKSRDNIHVYTERTQKVLKKNGVLLEPDEEASPEEVVVTEKELPVMLSVGTFVGEMDDLMFGVVNPTLDVMRIKASYVHDLDSAAVMCPVVEPSEEEPFRSLVVKWMTIDVPLQSTSLVKCRDFVYIEATGILHFANGDRVGYHLLHSIAFPQTKPLPNKIRGNLSVFGFFRQIEHNVIDNFASGIVDPGGDIMRFLLIPTAAEALLSATNYVYCGQMKKISWMLQRRHSAFARQGKSQVKQECVACGKKATHKKLRGIGRSTCRLCYGCVCFPCKVRKRISFITLNGHLIQRKITFCAKCVSTATKCDAQEAARDQATGYEAYKALSTSSQSNTIESSMFE</sequence>
<gene>
    <name evidence="1" type="ORF">PHYSODRAFT_332983</name>
</gene>
<protein>
    <recommendedName>
        <fullName evidence="3">FYVE-type domain-containing protein</fullName>
    </recommendedName>
</protein>
<reference evidence="1 2" key="1">
    <citation type="journal article" date="2006" name="Science">
        <title>Phytophthora genome sequences uncover evolutionary origins and mechanisms of pathogenesis.</title>
        <authorList>
            <person name="Tyler B.M."/>
            <person name="Tripathy S."/>
            <person name="Zhang X."/>
            <person name="Dehal P."/>
            <person name="Jiang R.H."/>
            <person name="Aerts A."/>
            <person name="Arredondo F.D."/>
            <person name="Baxter L."/>
            <person name="Bensasson D."/>
            <person name="Beynon J.L."/>
            <person name="Chapman J."/>
            <person name="Damasceno C.M."/>
            <person name="Dorrance A.E."/>
            <person name="Dou D."/>
            <person name="Dickerman A.W."/>
            <person name="Dubchak I.L."/>
            <person name="Garbelotto M."/>
            <person name="Gijzen M."/>
            <person name="Gordon S.G."/>
            <person name="Govers F."/>
            <person name="Grunwald N.J."/>
            <person name="Huang W."/>
            <person name="Ivors K.L."/>
            <person name="Jones R.W."/>
            <person name="Kamoun S."/>
            <person name="Krampis K."/>
            <person name="Lamour K.H."/>
            <person name="Lee M.K."/>
            <person name="McDonald W.H."/>
            <person name="Medina M."/>
            <person name="Meijer H.J."/>
            <person name="Nordberg E.K."/>
            <person name="Maclean D.J."/>
            <person name="Ospina-Giraldo M.D."/>
            <person name="Morris P.F."/>
            <person name="Phuntumart V."/>
            <person name="Putnam N.H."/>
            <person name="Rash S."/>
            <person name="Rose J.K."/>
            <person name="Sakihama Y."/>
            <person name="Salamov A.A."/>
            <person name="Savidor A."/>
            <person name="Scheuring C.F."/>
            <person name="Smith B.M."/>
            <person name="Sobral B.W."/>
            <person name="Terry A."/>
            <person name="Torto-Alalibo T.A."/>
            <person name="Win J."/>
            <person name="Xu Z."/>
            <person name="Zhang H."/>
            <person name="Grigoriev I.V."/>
            <person name="Rokhsar D.S."/>
            <person name="Boore J.L."/>
        </authorList>
    </citation>
    <scope>NUCLEOTIDE SEQUENCE [LARGE SCALE GENOMIC DNA]</scope>
    <source>
        <strain evidence="1 2">P6497</strain>
    </source>
</reference>
<dbReference type="InParanoid" id="G4ZM98"/>
<dbReference type="Gene3D" id="3.30.530.20">
    <property type="match status" value="1"/>
</dbReference>
<dbReference type="KEGG" id="psoj:PHYSODRAFT_332983"/>
<dbReference type="OMA" id="MATKCEA"/>
<organism evidence="1 2">
    <name type="scientific">Phytophthora sojae (strain P6497)</name>
    <name type="common">Soybean stem and root rot agent</name>
    <name type="synonym">Phytophthora megasperma f. sp. glycines</name>
    <dbReference type="NCBI Taxonomy" id="1094619"/>
    <lineage>
        <taxon>Eukaryota</taxon>
        <taxon>Sar</taxon>
        <taxon>Stramenopiles</taxon>
        <taxon>Oomycota</taxon>
        <taxon>Peronosporomycetes</taxon>
        <taxon>Peronosporales</taxon>
        <taxon>Peronosporaceae</taxon>
        <taxon>Phytophthora</taxon>
    </lineage>
</organism>
<evidence type="ECO:0000313" key="2">
    <source>
        <dbReference type="Proteomes" id="UP000002640"/>
    </source>
</evidence>
<keyword evidence="2" id="KW-1185">Reference proteome</keyword>
<dbReference type="InterPro" id="IPR052727">
    <property type="entry name" value="Rab4/Rab5_effector"/>
</dbReference>
<dbReference type="InterPro" id="IPR023393">
    <property type="entry name" value="START-like_dom_sf"/>
</dbReference>
<evidence type="ECO:0000313" key="1">
    <source>
        <dbReference type="EMBL" id="EGZ14631.1"/>
    </source>
</evidence>
<dbReference type="PANTHER" id="PTHR13510">
    <property type="entry name" value="FYVE-FINGER-CONTAINING RAB5 EFFECTOR PROTEIN RABENOSYN-5-RELATED"/>
    <property type="match status" value="1"/>
</dbReference>
<proteinExistence type="predicted"/>
<accession>G4ZM98</accession>
<dbReference type="GeneID" id="20646568"/>
<name>G4ZM98_PHYSP</name>
<dbReference type="AlphaFoldDB" id="G4ZM98"/>